<dbReference type="EMBL" id="KN726230">
    <property type="protein sequence ID" value="KIH69051.1"/>
    <property type="molecule type" value="Genomic_DNA"/>
</dbReference>
<sequence>MIYVLTFEEIFTFRGYWKIFETKAGYRRKIPYLPKSGREWEEQRNSLAITEQFVSGKLERCERGKFLGKKENL</sequence>
<organism evidence="1 2">
    <name type="scientific">Ancylostoma duodenale</name>
    <dbReference type="NCBI Taxonomy" id="51022"/>
    <lineage>
        <taxon>Eukaryota</taxon>
        <taxon>Metazoa</taxon>
        <taxon>Ecdysozoa</taxon>
        <taxon>Nematoda</taxon>
        <taxon>Chromadorea</taxon>
        <taxon>Rhabditida</taxon>
        <taxon>Rhabditina</taxon>
        <taxon>Rhabditomorpha</taxon>
        <taxon>Strongyloidea</taxon>
        <taxon>Ancylostomatidae</taxon>
        <taxon>Ancylostomatinae</taxon>
        <taxon>Ancylostoma</taxon>
    </lineage>
</organism>
<name>A0A0C2HHD8_9BILA</name>
<reference evidence="1 2" key="1">
    <citation type="submission" date="2013-12" db="EMBL/GenBank/DDBJ databases">
        <title>Draft genome of the parsitic nematode Ancylostoma duodenale.</title>
        <authorList>
            <person name="Mitreva M."/>
        </authorList>
    </citation>
    <scope>NUCLEOTIDE SEQUENCE [LARGE SCALE GENOMIC DNA]</scope>
    <source>
        <strain evidence="1 2">Zhejiang</strain>
    </source>
</reference>
<proteinExistence type="predicted"/>
<dbReference type="AlphaFoldDB" id="A0A0C2HHD8"/>
<accession>A0A0C2HHD8</accession>
<dbReference type="Proteomes" id="UP000054047">
    <property type="component" value="Unassembled WGS sequence"/>
</dbReference>
<gene>
    <name evidence="1" type="ORF">ANCDUO_00614</name>
</gene>
<evidence type="ECO:0000313" key="2">
    <source>
        <dbReference type="Proteomes" id="UP000054047"/>
    </source>
</evidence>
<protein>
    <submittedName>
        <fullName evidence="1">Uncharacterized protein</fullName>
    </submittedName>
</protein>
<evidence type="ECO:0000313" key="1">
    <source>
        <dbReference type="EMBL" id="KIH69051.1"/>
    </source>
</evidence>
<keyword evidence="2" id="KW-1185">Reference proteome</keyword>